<evidence type="ECO:0000256" key="4">
    <source>
        <dbReference type="ARBA" id="ARBA00022475"/>
    </source>
</evidence>
<comment type="similarity">
    <text evidence="8">Belongs to the ABC transporter superfamily. HrtA family.</text>
</comment>
<feature type="domain" description="ABC transporter" evidence="11">
    <location>
        <begin position="3"/>
        <end position="227"/>
    </location>
</feature>
<dbReference type="PROSITE" id="PS50893">
    <property type="entry name" value="ABC_TRANSPORTER_2"/>
    <property type="match status" value="1"/>
</dbReference>
<dbReference type="SUPFAM" id="SSF52540">
    <property type="entry name" value="P-loop containing nucleoside triphosphate hydrolases"/>
    <property type="match status" value="1"/>
</dbReference>
<protein>
    <recommendedName>
        <fullName evidence="9">Putative hemin import ATP-binding protein HrtA</fullName>
    </recommendedName>
</protein>
<dbReference type="Proteomes" id="UP001223079">
    <property type="component" value="Unassembled WGS sequence"/>
</dbReference>
<dbReference type="InterPro" id="IPR003593">
    <property type="entry name" value="AAA+_ATPase"/>
</dbReference>
<gene>
    <name evidence="12" type="ORF">J2S23_000390</name>
</gene>
<comment type="caution">
    <text evidence="12">The sequence shown here is derived from an EMBL/GenBank/DDBJ whole genome shotgun (WGS) entry which is preliminary data.</text>
</comment>
<dbReference type="PANTHER" id="PTHR24220">
    <property type="entry name" value="IMPORT ATP-BINDING PROTEIN"/>
    <property type="match status" value="1"/>
</dbReference>
<evidence type="ECO:0000256" key="3">
    <source>
        <dbReference type="ARBA" id="ARBA00022448"/>
    </source>
</evidence>
<dbReference type="RefSeq" id="WP_307121086.1">
    <property type="nucleotide sequence ID" value="NZ_JAUSTM010000003.1"/>
</dbReference>
<dbReference type="Gene3D" id="3.40.50.300">
    <property type="entry name" value="P-loop containing nucleotide triphosphate hydrolases"/>
    <property type="match status" value="1"/>
</dbReference>
<evidence type="ECO:0000256" key="2">
    <source>
        <dbReference type="ARBA" id="ARBA00011131"/>
    </source>
</evidence>
<sequence length="229" mass="25452">MSLQLKGISKAYQDGQEKNIILDKADLTVQPGEFVAILGPSGSGKSTFLSIAGLLLTADEGETLLDGKPVHGLSDKERTKLRREKMGFIFQSHHLIPYLPMEEQLRLVATKELAREKTSLTDRIDSLLTGFDLSAQRRYLPQQLSGGQKQRVAIARALINQPSLLLADEPTASLDGKRGHQVVELMKREASQRGTAVVMVTHDERVLDLVDTIYVLKDKQLLLQTEVRK</sequence>
<keyword evidence="13" id="KW-1185">Reference proteome</keyword>
<name>A0ABT9YQ55_9STRE</name>
<dbReference type="InterPro" id="IPR015854">
    <property type="entry name" value="ABC_transpr_LolD-like"/>
</dbReference>
<evidence type="ECO:0000256" key="1">
    <source>
        <dbReference type="ARBA" id="ARBA00004202"/>
    </source>
</evidence>
<evidence type="ECO:0000256" key="10">
    <source>
        <dbReference type="ARBA" id="ARBA00024721"/>
    </source>
</evidence>
<dbReference type="EMBL" id="JAUSTM010000003">
    <property type="protein sequence ID" value="MDQ0221854.1"/>
    <property type="molecule type" value="Genomic_DNA"/>
</dbReference>
<evidence type="ECO:0000256" key="7">
    <source>
        <dbReference type="ARBA" id="ARBA00023136"/>
    </source>
</evidence>
<keyword evidence="3" id="KW-0813">Transport</keyword>
<dbReference type="InterPro" id="IPR017871">
    <property type="entry name" value="ABC_transporter-like_CS"/>
</dbReference>
<keyword evidence="4" id="KW-1003">Cell membrane</keyword>
<dbReference type="PROSITE" id="PS00211">
    <property type="entry name" value="ABC_TRANSPORTER_1"/>
    <property type="match status" value="1"/>
</dbReference>
<keyword evidence="7" id="KW-0472">Membrane</keyword>
<organism evidence="12 13">
    <name type="scientific">Streptococcus moroccensis</name>
    <dbReference type="NCBI Taxonomy" id="1451356"/>
    <lineage>
        <taxon>Bacteria</taxon>
        <taxon>Bacillati</taxon>
        <taxon>Bacillota</taxon>
        <taxon>Bacilli</taxon>
        <taxon>Lactobacillales</taxon>
        <taxon>Streptococcaceae</taxon>
        <taxon>Streptococcus</taxon>
    </lineage>
</organism>
<reference evidence="12 13" key="1">
    <citation type="submission" date="2023-07" db="EMBL/GenBank/DDBJ databases">
        <title>Genomic Encyclopedia of Type Strains, Phase IV (KMG-IV): sequencing the most valuable type-strain genomes for metagenomic binning, comparative biology and taxonomic classification.</title>
        <authorList>
            <person name="Goeker M."/>
        </authorList>
    </citation>
    <scope>NUCLEOTIDE SEQUENCE [LARGE SCALE GENOMIC DNA]</scope>
    <source>
        <strain evidence="12 13">DSM 105143</strain>
    </source>
</reference>
<evidence type="ECO:0000259" key="11">
    <source>
        <dbReference type="PROSITE" id="PS50893"/>
    </source>
</evidence>
<comment type="subcellular location">
    <subcellularLocation>
        <location evidence="1">Cell membrane</location>
        <topology evidence="1">Peripheral membrane protein</topology>
    </subcellularLocation>
</comment>
<evidence type="ECO:0000313" key="13">
    <source>
        <dbReference type="Proteomes" id="UP001223079"/>
    </source>
</evidence>
<dbReference type="GO" id="GO:0005524">
    <property type="term" value="F:ATP binding"/>
    <property type="evidence" value="ECO:0007669"/>
    <property type="project" value="UniProtKB-KW"/>
</dbReference>
<keyword evidence="5" id="KW-0547">Nucleotide-binding</keyword>
<dbReference type="SMART" id="SM00382">
    <property type="entry name" value="AAA"/>
    <property type="match status" value="1"/>
</dbReference>
<evidence type="ECO:0000256" key="9">
    <source>
        <dbReference type="ARBA" id="ARBA00024432"/>
    </source>
</evidence>
<dbReference type="PANTHER" id="PTHR24220:SF666">
    <property type="entry name" value="HEMIN IMPORT ATP-BINDING PROTEIN HRTA-RELATED"/>
    <property type="match status" value="1"/>
</dbReference>
<dbReference type="InterPro" id="IPR027417">
    <property type="entry name" value="P-loop_NTPase"/>
</dbReference>
<keyword evidence="6 12" id="KW-0067">ATP-binding</keyword>
<evidence type="ECO:0000256" key="6">
    <source>
        <dbReference type="ARBA" id="ARBA00022840"/>
    </source>
</evidence>
<proteinExistence type="inferred from homology"/>
<dbReference type="Pfam" id="PF00005">
    <property type="entry name" value="ABC_tran"/>
    <property type="match status" value="1"/>
</dbReference>
<accession>A0ABT9YQ55</accession>
<evidence type="ECO:0000256" key="8">
    <source>
        <dbReference type="ARBA" id="ARBA00024359"/>
    </source>
</evidence>
<evidence type="ECO:0000313" key="12">
    <source>
        <dbReference type="EMBL" id="MDQ0221854.1"/>
    </source>
</evidence>
<comment type="subunit">
    <text evidence="2">The complex is composed of two ATP-binding proteins (HrtA), two transmembrane proteins (HrtB) and a solute-binding protein.</text>
</comment>
<dbReference type="InterPro" id="IPR003439">
    <property type="entry name" value="ABC_transporter-like_ATP-bd"/>
</dbReference>
<dbReference type="CDD" id="cd03255">
    <property type="entry name" value="ABC_MJ0796_LolCDE_FtsE"/>
    <property type="match status" value="1"/>
</dbReference>
<comment type="function">
    <text evidence="10">Part of the ABC transporter complex hrt involved in hemin import. Responsible for energy coupling to the transport system.</text>
</comment>
<evidence type="ECO:0000256" key="5">
    <source>
        <dbReference type="ARBA" id="ARBA00022741"/>
    </source>
</evidence>
<dbReference type="InterPro" id="IPR017911">
    <property type="entry name" value="MacB-like_ATP-bd"/>
</dbReference>